<feature type="compositionally biased region" description="Basic and acidic residues" evidence="4">
    <location>
        <begin position="299"/>
        <end position="310"/>
    </location>
</feature>
<dbReference type="PRINTS" id="PR00454">
    <property type="entry name" value="ETSDOMAIN"/>
</dbReference>
<feature type="compositionally biased region" description="Polar residues" evidence="4">
    <location>
        <begin position="272"/>
        <end position="286"/>
    </location>
</feature>
<dbReference type="SMART" id="SM00413">
    <property type="entry name" value="ETS"/>
    <property type="match status" value="1"/>
</dbReference>
<proteinExistence type="inferred from homology"/>
<keyword evidence="6" id="KW-1185">Reference proteome</keyword>
<accession>A0A3Q0JBJ1</accession>
<comment type="similarity">
    <text evidence="1 3">Belongs to the ETS family.</text>
</comment>
<reference evidence="7" key="1">
    <citation type="submission" date="2025-08" db="UniProtKB">
        <authorList>
            <consortium name="RefSeq"/>
        </authorList>
    </citation>
    <scope>IDENTIFICATION</scope>
</reference>
<dbReference type="Pfam" id="PF00178">
    <property type="entry name" value="Ets"/>
    <property type="match status" value="1"/>
</dbReference>
<gene>
    <name evidence="7" type="primary">LOC103515996</name>
</gene>
<evidence type="ECO:0000259" key="5">
    <source>
        <dbReference type="PROSITE" id="PS50061"/>
    </source>
</evidence>
<dbReference type="InterPro" id="IPR036390">
    <property type="entry name" value="WH_DNA-bd_sf"/>
</dbReference>
<evidence type="ECO:0000313" key="6">
    <source>
        <dbReference type="Proteomes" id="UP000079169"/>
    </source>
</evidence>
<feature type="region of interest" description="Disordered" evidence="4">
    <location>
        <begin position="425"/>
        <end position="637"/>
    </location>
</feature>
<dbReference type="GO" id="GO:0005634">
    <property type="term" value="C:nucleus"/>
    <property type="evidence" value="ECO:0007669"/>
    <property type="project" value="UniProtKB-SubCell"/>
</dbReference>
<dbReference type="AlphaFoldDB" id="A0A3Q0JBJ1"/>
<keyword evidence="3" id="KW-0539">Nucleus</keyword>
<feature type="compositionally biased region" description="Basic and acidic residues" evidence="4">
    <location>
        <begin position="563"/>
        <end position="617"/>
    </location>
</feature>
<dbReference type="STRING" id="121845.A0A3Q0JBJ1"/>
<feature type="region of interest" description="Disordered" evidence="4">
    <location>
        <begin position="242"/>
        <end position="311"/>
    </location>
</feature>
<feature type="region of interest" description="Disordered" evidence="4">
    <location>
        <begin position="741"/>
        <end position="813"/>
    </location>
</feature>
<comment type="subcellular location">
    <subcellularLocation>
        <location evidence="3">Nucleus</location>
    </subcellularLocation>
</comment>
<dbReference type="InterPro" id="IPR036388">
    <property type="entry name" value="WH-like_DNA-bd_sf"/>
</dbReference>
<evidence type="ECO:0000256" key="2">
    <source>
        <dbReference type="ARBA" id="ARBA00023125"/>
    </source>
</evidence>
<feature type="compositionally biased region" description="Low complexity" evidence="4">
    <location>
        <begin position="509"/>
        <end position="528"/>
    </location>
</feature>
<feature type="domain" description="ETS" evidence="5">
    <location>
        <begin position="819"/>
        <end position="880"/>
    </location>
</feature>
<dbReference type="RefSeq" id="XP_026684313.1">
    <property type="nucleotide sequence ID" value="XM_026828512.1"/>
</dbReference>
<name>A0A3Q0JBJ1_DIACI</name>
<dbReference type="InterPro" id="IPR013761">
    <property type="entry name" value="SAM/pointed_sf"/>
</dbReference>
<evidence type="ECO:0000256" key="1">
    <source>
        <dbReference type="ARBA" id="ARBA00005562"/>
    </source>
</evidence>
<evidence type="ECO:0000313" key="7">
    <source>
        <dbReference type="RefSeq" id="XP_026684313.1"/>
    </source>
</evidence>
<dbReference type="InterPro" id="IPR046328">
    <property type="entry name" value="ETS_fam"/>
</dbReference>
<dbReference type="PaxDb" id="121845-A0A3Q0JBJ1"/>
<dbReference type="Pfam" id="PF02198">
    <property type="entry name" value="SAM_PNT"/>
    <property type="match status" value="2"/>
</dbReference>
<dbReference type="InterPro" id="IPR000418">
    <property type="entry name" value="Ets_dom"/>
</dbReference>
<evidence type="ECO:0000256" key="4">
    <source>
        <dbReference type="SAM" id="MobiDB-lite"/>
    </source>
</evidence>
<sequence>MSWYSNVLKEIDGYNDHWRSKLVESWTETEVYNWIASSSRLTLVPLEELPFEQFRHVTGKQLVKWKVSNFVHKDAKNGVFLYLYLQDIIAHHKGKACRNNLVPAVVGITSQVEPAVKDELEDGNIRVADSPILHTNTWRKKNLSDWTGLDVYHWLLHLCKEHHIPLDKFPFTEFEDFDGMRLLLLSGNDYAKKSADYGIFIYQSVNQLILHYSDANLNSSSLPPDHNEDEFATIFTSNSNTSVTDTHPTSHHAHHQNYHDSHHSSSNYYLNPTPSYNNFSSSTNLPLSHDSPPATYTPLHDKTSPGKPEPHYTLPHAGYQYVHPIKYEPNLDITSNYSYPSQNYCNYHSPGKPEPHYTLPHAGYQYVHPIKYEPNLDTTKNLYASPGKPEPHYTLPHAGYQYVHPIKYEPNLDITSNYSYPSQNYCNYHPPPHERTSTLTNMDSPGDYVPHDRNRTLASSDSKISYGHPIKLEPDTSHQYATRTDEYASSYPSPSPQRRKPPTPPPPTTHHVPYPYYPSYPQSVHPVSRGYYETSPNKDVTKHKSDPNPIPRTKTIPPPPPLHHIDLYRKLTPRDNDLSAPTCHEREPDDRGDPRAKPQTNKPRDSTPDGRAAKAKDTTPVPPHQSSEKKSPVKKKYNSKFTSNKVFSSGSEFIADTSGTYSWRGKSIKLWTSTDVRNWFRTISPDIGLPASKFPLHMFPEDLDGPKLLEMKKSDFIKKYQKLGENLYGKLEELIVTESCYDSGSGSDGSKTSGTSDDNRDQSYPSSADNSDSDEDPLAPDPVPQPSTSTAPDATPTRRKPGRPKGVTNRNSRKKEKLGKVWQFLISLLHNPDYNPSLICWENYEEGKFRFVQSDKVAGLWGDTKHNETYNYEKFSRAMR</sequence>
<dbReference type="KEGG" id="dci:103515996"/>
<dbReference type="SUPFAM" id="SSF47769">
    <property type="entry name" value="SAM/Pointed domain"/>
    <property type="match status" value="3"/>
</dbReference>
<evidence type="ECO:0000256" key="3">
    <source>
        <dbReference type="RuleBase" id="RU004019"/>
    </source>
</evidence>
<dbReference type="GO" id="GO:0000981">
    <property type="term" value="F:DNA-binding transcription factor activity, RNA polymerase II-specific"/>
    <property type="evidence" value="ECO:0007669"/>
    <property type="project" value="TreeGrafter"/>
</dbReference>
<feature type="compositionally biased region" description="Low complexity" evidence="4">
    <location>
        <begin position="786"/>
        <end position="795"/>
    </location>
</feature>
<dbReference type="InterPro" id="IPR003118">
    <property type="entry name" value="Pointed_dom"/>
</dbReference>
<dbReference type="GO" id="GO:0030154">
    <property type="term" value="P:cell differentiation"/>
    <property type="evidence" value="ECO:0007669"/>
    <property type="project" value="TreeGrafter"/>
</dbReference>
<dbReference type="PANTHER" id="PTHR11849:SF190">
    <property type="entry name" value="ETS-DOMAIN PROTEIN"/>
    <property type="match status" value="1"/>
</dbReference>
<organism evidence="6 7">
    <name type="scientific">Diaphorina citri</name>
    <name type="common">Asian citrus psyllid</name>
    <dbReference type="NCBI Taxonomy" id="121845"/>
    <lineage>
        <taxon>Eukaryota</taxon>
        <taxon>Metazoa</taxon>
        <taxon>Ecdysozoa</taxon>
        <taxon>Arthropoda</taxon>
        <taxon>Hexapoda</taxon>
        <taxon>Insecta</taxon>
        <taxon>Pterygota</taxon>
        <taxon>Neoptera</taxon>
        <taxon>Paraneoptera</taxon>
        <taxon>Hemiptera</taxon>
        <taxon>Sternorrhyncha</taxon>
        <taxon>Psylloidea</taxon>
        <taxon>Psyllidae</taxon>
        <taxon>Diaphorininae</taxon>
        <taxon>Diaphorina</taxon>
    </lineage>
</organism>
<dbReference type="SUPFAM" id="SSF46785">
    <property type="entry name" value="Winged helix' DNA-binding domain"/>
    <property type="match status" value="1"/>
</dbReference>
<dbReference type="GeneID" id="103515996"/>
<dbReference type="Gene3D" id="1.10.10.10">
    <property type="entry name" value="Winged helix-like DNA-binding domain superfamily/Winged helix DNA-binding domain"/>
    <property type="match status" value="1"/>
</dbReference>
<dbReference type="GO" id="GO:0043565">
    <property type="term" value="F:sequence-specific DNA binding"/>
    <property type="evidence" value="ECO:0007669"/>
    <property type="project" value="InterPro"/>
</dbReference>
<dbReference type="Gene3D" id="1.10.150.50">
    <property type="entry name" value="Transcription Factor, Ets-1"/>
    <property type="match status" value="3"/>
</dbReference>
<keyword evidence="2 3" id="KW-0238">DNA-binding</keyword>
<dbReference type="PANTHER" id="PTHR11849">
    <property type="entry name" value="ETS"/>
    <property type="match status" value="1"/>
</dbReference>
<feature type="compositionally biased region" description="Low complexity" evidence="4">
    <location>
        <begin position="742"/>
        <end position="756"/>
    </location>
</feature>
<dbReference type="Proteomes" id="UP000079169">
    <property type="component" value="Unplaced"/>
</dbReference>
<dbReference type="PROSITE" id="PS50061">
    <property type="entry name" value="ETS_DOMAIN_3"/>
    <property type="match status" value="1"/>
</dbReference>
<protein>
    <submittedName>
        <fullName evidence="7">Uncharacterized protein LOC103515996</fullName>
    </submittedName>
</protein>